<keyword evidence="2" id="KW-1185">Reference proteome</keyword>
<proteinExistence type="predicted"/>
<sequence length="105" mass="11125">MPAPTVVDLPHSLGRAEAKRRVAARLGELPGHLPGGAAEVHSTWRSEHELALDIAAMGQRLSATLDIQDRIIRVTMALPPMLAFMAGAISAAVQKKGSQLLLGKD</sequence>
<gene>
    <name evidence="1" type="ORF">SAMN05192580_1039</name>
</gene>
<dbReference type="Pfam" id="PF09650">
    <property type="entry name" value="PHA_gran_rgn"/>
    <property type="match status" value="1"/>
</dbReference>
<dbReference type="EMBL" id="FOZG01000001">
    <property type="protein sequence ID" value="SFR83666.1"/>
    <property type="molecule type" value="Genomic_DNA"/>
</dbReference>
<dbReference type="RefSeq" id="WP_093311697.1">
    <property type="nucleotide sequence ID" value="NZ_FOZG01000001.1"/>
</dbReference>
<evidence type="ECO:0000313" key="1">
    <source>
        <dbReference type="EMBL" id="SFR83666.1"/>
    </source>
</evidence>
<evidence type="ECO:0000313" key="2">
    <source>
        <dbReference type="Proteomes" id="UP000198824"/>
    </source>
</evidence>
<dbReference type="STRING" id="1166337.SAMN05192580_1039"/>
<organism evidence="1 2">
    <name type="scientific">Sphingomonas jatrophae</name>
    <dbReference type="NCBI Taxonomy" id="1166337"/>
    <lineage>
        <taxon>Bacteria</taxon>
        <taxon>Pseudomonadati</taxon>
        <taxon>Pseudomonadota</taxon>
        <taxon>Alphaproteobacteria</taxon>
        <taxon>Sphingomonadales</taxon>
        <taxon>Sphingomonadaceae</taxon>
        <taxon>Sphingomonas</taxon>
    </lineage>
</organism>
<dbReference type="OrthoDB" id="8853368at2"/>
<reference evidence="1 2" key="1">
    <citation type="submission" date="2016-10" db="EMBL/GenBank/DDBJ databases">
        <authorList>
            <person name="de Groot N.N."/>
        </authorList>
    </citation>
    <scope>NUCLEOTIDE SEQUENCE [LARGE SCALE GENOMIC DNA]</scope>
    <source>
        <strain evidence="1 2">S5-249</strain>
    </source>
</reference>
<dbReference type="InterPro" id="IPR013433">
    <property type="entry name" value="PHA_gran_rgn"/>
</dbReference>
<dbReference type="AlphaFoldDB" id="A0A1I6JXJ2"/>
<name>A0A1I6JXJ2_9SPHN</name>
<protein>
    <submittedName>
        <fullName evidence="1">Putative polyhydroxyalkanoic acid system protein (PHA_gran_rgn)</fullName>
    </submittedName>
</protein>
<dbReference type="Proteomes" id="UP000198824">
    <property type="component" value="Unassembled WGS sequence"/>
</dbReference>
<accession>A0A1I6JXJ2</accession>